<dbReference type="CDD" id="cd00082">
    <property type="entry name" value="HisKA"/>
    <property type="match status" value="1"/>
</dbReference>
<dbReference type="PROSITE" id="PS50109">
    <property type="entry name" value="HIS_KIN"/>
    <property type="match status" value="1"/>
</dbReference>
<dbReference type="Gene3D" id="1.10.287.130">
    <property type="match status" value="1"/>
</dbReference>
<evidence type="ECO:0000259" key="8">
    <source>
        <dbReference type="PROSITE" id="PS50109"/>
    </source>
</evidence>
<keyword evidence="6" id="KW-0472">Membrane</keyword>
<dbReference type="RefSeq" id="WP_169528303.1">
    <property type="nucleotide sequence ID" value="NZ_JAAMPU010000108.1"/>
</dbReference>
<evidence type="ECO:0000256" key="3">
    <source>
        <dbReference type="ARBA" id="ARBA00022679"/>
    </source>
</evidence>
<feature type="domain" description="Histidine kinase" evidence="8">
    <location>
        <begin position="446"/>
        <end position="647"/>
    </location>
</feature>
<dbReference type="GO" id="GO:0000155">
    <property type="term" value="F:phosphorelay sensor kinase activity"/>
    <property type="evidence" value="ECO:0007669"/>
    <property type="project" value="InterPro"/>
</dbReference>
<protein>
    <recommendedName>
        <fullName evidence="2">histidine kinase</fullName>
        <ecNumber evidence="2">2.7.13.3</ecNumber>
    </recommendedName>
</protein>
<comment type="catalytic activity">
    <reaction evidence="1">
        <text>ATP + protein L-histidine = ADP + protein N-phospho-L-histidine.</text>
        <dbReference type="EC" id="2.7.13.3"/>
    </reaction>
</comment>
<evidence type="ECO:0000256" key="4">
    <source>
        <dbReference type="ARBA" id="ARBA00022777"/>
    </source>
</evidence>
<keyword evidence="6" id="KW-1133">Transmembrane helix</keyword>
<evidence type="ECO:0000256" key="5">
    <source>
        <dbReference type="ARBA" id="ARBA00023012"/>
    </source>
</evidence>
<dbReference type="SMART" id="SM00388">
    <property type="entry name" value="HisKA"/>
    <property type="match status" value="1"/>
</dbReference>
<dbReference type="InterPro" id="IPR036890">
    <property type="entry name" value="HATPase_C_sf"/>
</dbReference>
<dbReference type="InterPro" id="IPR036097">
    <property type="entry name" value="HisK_dim/P_sf"/>
</dbReference>
<dbReference type="InterPro" id="IPR003594">
    <property type="entry name" value="HATPase_dom"/>
</dbReference>
<dbReference type="EMBL" id="JAAMPU010000108">
    <property type="protein sequence ID" value="NMH29195.1"/>
    <property type="molecule type" value="Genomic_DNA"/>
</dbReference>
<organism evidence="9 10">
    <name type="scientific">Flavobacterium silvaticum</name>
    <dbReference type="NCBI Taxonomy" id="1852020"/>
    <lineage>
        <taxon>Bacteria</taxon>
        <taxon>Pseudomonadati</taxon>
        <taxon>Bacteroidota</taxon>
        <taxon>Flavobacteriia</taxon>
        <taxon>Flavobacteriales</taxon>
        <taxon>Flavobacteriaceae</taxon>
        <taxon>Flavobacterium</taxon>
    </lineage>
</organism>
<keyword evidence="6" id="KW-0812">Transmembrane</keyword>
<keyword evidence="5" id="KW-0902">Two-component regulatory system</keyword>
<proteinExistence type="predicted"/>
<dbReference type="PANTHER" id="PTHR43711">
    <property type="entry name" value="TWO-COMPONENT HISTIDINE KINASE"/>
    <property type="match status" value="1"/>
</dbReference>
<gene>
    <name evidence="9" type="ORF">G6047_14235</name>
</gene>
<dbReference type="Pfam" id="PF00512">
    <property type="entry name" value="HisKA"/>
    <property type="match status" value="1"/>
</dbReference>
<dbReference type="SMART" id="SM00387">
    <property type="entry name" value="HATPase_c"/>
    <property type="match status" value="1"/>
</dbReference>
<dbReference type="Proteomes" id="UP000712080">
    <property type="component" value="Unassembled WGS sequence"/>
</dbReference>
<accession>A0A972FX02</accession>
<dbReference type="InterPro" id="IPR019734">
    <property type="entry name" value="TPR_rpt"/>
</dbReference>
<feature type="transmembrane region" description="Helical" evidence="6">
    <location>
        <begin position="396"/>
        <end position="414"/>
    </location>
</feature>
<keyword evidence="4 9" id="KW-0418">Kinase</keyword>
<dbReference type="SUPFAM" id="SSF55874">
    <property type="entry name" value="ATPase domain of HSP90 chaperone/DNA topoisomerase II/histidine kinase"/>
    <property type="match status" value="1"/>
</dbReference>
<dbReference type="Pfam" id="PF02518">
    <property type="entry name" value="HATPase_c"/>
    <property type="match status" value="1"/>
</dbReference>
<feature type="signal peptide" evidence="7">
    <location>
        <begin position="1"/>
        <end position="21"/>
    </location>
</feature>
<dbReference type="Pfam" id="PF13424">
    <property type="entry name" value="TPR_12"/>
    <property type="match status" value="1"/>
</dbReference>
<dbReference type="InterPro" id="IPR005467">
    <property type="entry name" value="His_kinase_dom"/>
</dbReference>
<dbReference type="EC" id="2.7.13.3" evidence="2"/>
<evidence type="ECO:0000256" key="2">
    <source>
        <dbReference type="ARBA" id="ARBA00012438"/>
    </source>
</evidence>
<sequence>MKKWMLILPMLMLSFSFFGQTETKLTDTTQVFQWIETAQKTSDLHVKDSLARLALARSYKMAYPRGLALAYSVKAKVFMINGDYASAESYFRKSAKLLLDSKDYKEYGKTLSNIGVIGLNNSDLELASKSFFGILEFSQKHKIDQAYALAHEGVATVYSRQENYVKSIEYAKRGIELYRKLGDKLHVASCGHLLGVLYHLQKNETEALKYYRESLKNYSEIADSVGMATDYSHIGLIEKEKDFDTGIKTLEKAQKIFDTNFPNHFNSIQNLGNIAKSYHDIYVSDSLQKATGISKKLALDLSEKYIVRNIRLGREQQDIQNLIENLETYSDVEFERGRFQSSRDKLKEYQRLKDSLFSQDNKNHIADLETAQAVALKDRELRISKLELETRNKQRWLLIALIVFLLIIGGLILWQGRNRKRTNQKLKRLNSELEAANAVKTRFFAILNHDLRSPAASVVNYLQLSEMETDIPADEKAQYRKKIQDSAEFLLETMEDLLLWSKGQMKQFEPSFEQVSVSEVFENMAQLFPLATFENAGDIRLETDIDYLKTILRNLTSNAVKNLDPSKHPEVVWRAGVENGSVILHLTDNGKGAKPDAFRALFDETVISSTRSGLGLHLVRDLARAIHCSISVDTELGKGTHFRLRFS</sequence>
<evidence type="ECO:0000256" key="1">
    <source>
        <dbReference type="ARBA" id="ARBA00000085"/>
    </source>
</evidence>
<keyword evidence="3" id="KW-0808">Transferase</keyword>
<dbReference type="InterPro" id="IPR003661">
    <property type="entry name" value="HisK_dim/P_dom"/>
</dbReference>
<dbReference type="InterPro" id="IPR011990">
    <property type="entry name" value="TPR-like_helical_dom_sf"/>
</dbReference>
<dbReference type="InterPro" id="IPR050736">
    <property type="entry name" value="Sensor_HK_Regulatory"/>
</dbReference>
<keyword evidence="7" id="KW-0732">Signal</keyword>
<evidence type="ECO:0000256" key="6">
    <source>
        <dbReference type="SAM" id="Phobius"/>
    </source>
</evidence>
<evidence type="ECO:0000313" key="10">
    <source>
        <dbReference type="Proteomes" id="UP000712080"/>
    </source>
</evidence>
<dbReference type="SUPFAM" id="SSF48452">
    <property type="entry name" value="TPR-like"/>
    <property type="match status" value="1"/>
</dbReference>
<name>A0A972FX02_9FLAO</name>
<dbReference type="SUPFAM" id="SSF47384">
    <property type="entry name" value="Homodimeric domain of signal transducing histidine kinase"/>
    <property type="match status" value="1"/>
</dbReference>
<dbReference type="SMART" id="SM00028">
    <property type="entry name" value="TPR"/>
    <property type="match status" value="4"/>
</dbReference>
<dbReference type="AlphaFoldDB" id="A0A972FX02"/>
<evidence type="ECO:0000256" key="7">
    <source>
        <dbReference type="SAM" id="SignalP"/>
    </source>
</evidence>
<keyword evidence="10" id="KW-1185">Reference proteome</keyword>
<dbReference type="Gene3D" id="1.25.40.10">
    <property type="entry name" value="Tetratricopeptide repeat domain"/>
    <property type="match status" value="2"/>
</dbReference>
<evidence type="ECO:0000313" key="9">
    <source>
        <dbReference type="EMBL" id="NMH29195.1"/>
    </source>
</evidence>
<feature type="chain" id="PRO_5037041435" description="histidine kinase" evidence="7">
    <location>
        <begin position="22"/>
        <end position="647"/>
    </location>
</feature>
<reference evidence="9" key="1">
    <citation type="submission" date="2020-02" db="EMBL/GenBank/DDBJ databases">
        <title>Flavobacterium sp. genome.</title>
        <authorList>
            <person name="Jung H.S."/>
            <person name="Baek J.H."/>
            <person name="Jeon C.O."/>
        </authorList>
    </citation>
    <scope>NUCLEOTIDE SEQUENCE</scope>
    <source>
        <strain evidence="9">SE-s28</strain>
    </source>
</reference>
<comment type="caution">
    <text evidence="9">The sequence shown here is derived from an EMBL/GenBank/DDBJ whole genome shotgun (WGS) entry which is preliminary data.</text>
</comment>
<dbReference type="Gene3D" id="3.30.565.10">
    <property type="entry name" value="Histidine kinase-like ATPase, C-terminal domain"/>
    <property type="match status" value="1"/>
</dbReference>
<dbReference type="PANTHER" id="PTHR43711:SF26">
    <property type="entry name" value="SENSOR HISTIDINE KINASE RCSC"/>
    <property type="match status" value="1"/>
</dbReference>